<evidence type="ECO:0000313" key="3">
    <source>
        <dbReference type="Proteomes" id="UP001174936"/>
    </source>
</evidence>
<accession>A0AA40CRJ0</accession>
<dbReference type="AlphaFoldDB" id="A0AA40CRJ0"/>
<comment type="caution">
    <text evidence="2">The sequence shown here is derived from an EMBL/GenBank/DDBJ whole genome shotgun (WGS) entry which is preliminary data.</text>
</comment>
<proteinExistence type="predicted"/>
<dbReference type="EMBL" id="JAULSV010000004">
    <property type="protein sequence ID" value="KAK0646853.1"/>
    <property type="molecule type" value="Genomic_DNA"/>
</dbReference>
<dbReference type="Proteomes" id="UP001174936">
    <property type="component" value="Unassembled WGS sequence"/>
</dbReference>
<organism evidence="2 3">
    <name type="scientific">Cercophora newfieldiana</name>
    <dbReference type="NCBI Taxonomy" id="92897"/>
    <lineage>
        <taxon>Eukaryota</taxon>
        <taxon>Fungi</taxon>
        <taxon>Dikarya</taxon>
        <taxon>Ascomycota</taxon>
        <taxon>Pezizomycotina</taxon>
        <taxon>Sordariomycetes</taxon>
        <taxon>Sordariomycetidae</taxon>
        <taxon>Sordariales</taxon>
        <taxon>Lasiosphaeriaceae</taxon>
        <taxon>Cercophora</taxon>
    </lineage>
</organism>
<protein>
    <submittedName>
        <fullName evidence="2">Uncharacterized protein</fullName>
    </submittedName>
</protein>
<reference evidence="2" key="1">
    <citation type="submission" date="2023-06" db="EMBL/GenBank/DDBJ databases">
        <title>Genome-scale phylogeny and comparative genomics of the fungal order Sordariales.</title>
        <authorList>
            <consortium name="Lawrence Berkeley National Laboratory"/>
            <person name="Hensen N."/>
            <person name="Bonometti L."/>
            <person name="Westerberg I."/>
            <person name="Brannstrom I.O."/>
            <person name="Guillou S."/>
            <person name="Cros-Aarteil S."/>
            <person name="Calhoun S."/>
            <person name="Haridas S."/>
            <person name="Kuo A."/>
            <person name="Mondo S."/>
            <person name="Pangilinan J."/>
            <person name="Riley R."/>
            <person name="Labutti K."/>
            <person name="Andreopoulos B."/>
            <person name="Lipzen A."/>
            <person name="Chen C."/>
            <person name="Yanf M."/>
            <person name="Daum C."/>
            <person name="Ng V."/>
            <person name="Clum A."/>
            <person name="Steindorff A."/>
            <person name="Ohm R."/>
            <person name="Martin F."/>
            <person name="Silar P."/>
            <person name="Natvig D."/>
            <person name="Lalanne C."/>
            <person name="Gautier V."/>
            <person name="Ament-Velasquez S.L."/>
            <person name="Kruys A."/>
            <person name="Hutchinson M.I."/>
            <person name="Powell A.J."/>
            <person name="Barry K."/>
            <person name="Miller A.N."/>
            <person name="Grigoriev I.V."/>
            <person name="Debuchy R."/>
            <person name="Gladieux P."/>
            <person name="Thoren M.H."/>
            <person name="Johannesson H."/>
        </authorList>
    </citation>
    <scope>NUCLEOTIDE SEQUENCE</scope>
    <source>
        <strain evidence="2">SMH2532-1</strain>
    </source>
</reference>
<feature type="region of interest" description="Disordered" evidence="1">
    <location>
        <begin position="107"/>
        <end position="132"/>
    </location>
</feature>
<sequence length="366" mass="40955">MVRALYITMQALIVMRDFMSDLDDVHSIVRLPHGECDGYYRAEARRRFFFELLPQCLDRIEGTISVLEEQAGIIGDILDNYLPFPNPAASQAKPDSSANITDQPADAALRQPGNRNSHHSRRSQPEQPLPIAHRGTSAWARATAMEGTMTGGLPPRRAISASSLLLHSASAAAAASGYPYSSRLAHPFLRPISRFCCACTRVRFHAIQQLVRFRFLDSFTYWNLERLENRLEKLRVDDGHEGAGPFCAMRYTVQGLAQDIIARRRKHIGIADTEERMSLDSDGWDRDCGGQAGWVSRVLGPRGRKNASGWNAEEGSNSEEMRRLVVVDRGEAPGEKRKKRSTCSSGEERRSKEERTGERVEKLVGC</sequence>
<feature type="region of interest" description="Disordered" evidence="1">
    <location>
        <begin position="327"/>
        <end position="366"/>
    </location>
</feature>
<gene>
    <name evidence="2" type="ORF">B0T16DRAFT_414383</name>
</gene>
<evidence type="ECO:0000256" key="1">
    <source>
        <dbReference type="SAM" id="MobiDB-lite"/>
    </source>
</evidence>
<feature type="compositionally biased region" description="Basic and acidic residues" evidence="1">
    <location>
        <begin position="346"/>
        <end position="366"/>
    </location>
</feature>
<name>A0AA40CRJ0_9PEZI</name>
<evidence type="ECO:0000313" key="2">
    <source>
        <dbReference type="EMBL" id="KAK0646853.1"/>
    </source>
</evidence>
<keyword evidence="3" id="KW-1185">Reference proteome</keyword>